<evidence type="ECO:0008006" key="4">
    <source>
        <dbReference type="Google" id="ProtNLM"/>
    </source>
</evidence>
<proteinExistence type="predicted"/>
<feature type="chain" id="PRO_5046135049" description="Fibronectin type-III domain-containing protein" evidence="1">
    <location>
        <begin position="32"/>
        <end position="148"/>
    </location>
</feature>
<dbReference type="RefSeq" id="WP_327101001.1">
    <property type="nucleotide sequence ID" value="NZ_CP109149.1"/>
</dbReference>
<evidence type="ECO:0000313" key="3">
    <source>
        <dbReference type="Proteomes" id="UP001432062"/>
    </source>
</evidence>
<dbReference type="Proteomes" id="UP001432062">
    <property type="component" value="Chromosome"/>
</dbReference>
<name>A0ABZ1YXJ7_9NOCA</name>
<keyword evidence="1" id="KW-0732">Signal</keyword>
<organism evidence="2 3">
    <name type="scientific">Nocardia vinacea</name>
    <dbReference type="NCBI Taxonomy" id="96468"/>
    <lineage>
        <taxon>Bacteria</taxon>
        <taxon>Bacillati</taxon>
        <taxon>Actinomycetota</taxon>
        <taxon>Actinomycetes</taxon>
        <taxon>Mycobacteriales</taxon>
        <taxon>Nocardiaceae</taxon>
        <taxon>Nocardia</taxon>
    </lineage>
</organism>
<dbReference type="EMBL" id="CP109441">
    <property type="protein sequence ID" value="WUV47948.1"/>
    <property type="molecule type" value="Genomic_DNA"/>
</dbReference>
<accession>A0ABZ1YXJ7</accession>
<reference evidence="2" key="1">
    <citation type="submission" date="2022-10" db="EMBL/GenBank/DDBJ databases">
        <title>The complete genomes of actinobacterial strains from the NBC collection.</title>
        <authorList>
            <person name="Joergensen T.S."/>
            <person name="Alvarez Arevalo M."/>
            <person name="Sterndorff E.B."/>
            <person name="Faurdal D."/>
            <person name="Vuksanovic O."/>
            <person name="Mourched A.-S."/>
            <person name="Charusanti P."/>
            <person name="Shaw S."/>
            <person name="Blin K."/>
            <person name="Weber T."/>
        </authorList>
    </citation>
    <scope>NUCLEOTIDE SEQUENCE</scope>
    <source>
        <strain evidence="2">NBC_01482</strain>
    </source>
</reference>
<feature type="signal peptide" evidence="1">
    <location>
        <begin position="1"/>
        <end position="31"/>
    </location>
</feature>
<keyword evidence="3" id="KW-1185">Reference proteome</keyword>
<evidence type="ECO:0000313" key="2">
    <source>
        <dbReference type="EMBL" id="WUV47948.1"/>
    </source>
</evidence>
<evidence type="ECO:0000256" key="1">
    <source>
        <dbReference type="SAM" id="SignalP"/>
    </source>
</evidence>
<protein>
    <recommendedName>
        <fullName evidence="4">Fibronectin type-III domain-containing protein</fullName>
    </recommendedName>
</protein>
<sequence>MRRTAAATAAVAGMVLAGGMLAITTPAVAHAEDCVEKAENKPAGHLVSPINDGWFETTAACGGSIKVNSLSKSAANAKVQVCYRDDNSGDKKLRPGNKCGEFTTLEKDKWLTVAEGVKPGTKYRFEVRSVNNNDDSVRNADAPYLRKG</sequence>
<gene>
    <name evidence="2" type="ORF">OG563_06955</name>
</gene>